<dbReference type="GeneID" id="115634109"/>
<dbReference type="InterPro" id="IPR025061">
    <property type="entry name" value="Diedel"/>
</dbReference>
<evidence type="ECO:0000313" key="2">
    <source>
        <dbReference type="Proteomes" id="UP000504634"/>
    </source>
</evidence>
<accession>A0A6J2UJ47</accession>
<proteinExistence type="predicted"/>
<feature type="signal peptide" evidence="1">
    <location>
        <begin position="1"/>
        <end position="22"/>
    </location>
</feature>
<dbReference type="AlphaFoldDB" id="A0A6J2UJ47"/>
<dbReference type="Proteomes" id="UP000504634">
    <property type="component" value="Unplaced"/>
</dbReference>
<dbReference type="RefSeq" id="XP_030387528.1">
    <property type="nucleotide sequence ID" value="XM_030531668.1"/>
</dbReference>
<organism evidence="2 3">
    <name type="scientific">Drosophila lebanonensis</name>
    <name type="common">Fruit fly</name>
    <name type="synonym">Scaptodrosophila lebanonensis</name>
    <dbReference type="NCBI Taxonomy" id="7225"/>
    <lineage>
        <taxon>Eukaryota</taxon>
        <taxon>Metazoa</taxon>
        <taxon>Ecdysozoa</taxon>
        <taxon>Arthropoda</taxon>
        <taxon>Hexapoda</taxon>
        <taxon>Insecta</taxon>
        <taxon>Pterygota</taxon>
        <taxon>Neoptera</taxon>
        <taxon>Endopterygota</taxon>
        <taxon>Diptera</taxon>
        <taxon>Brachycera</taxon>
        <taxon>Muscomorpha</taxon>
        <taxon>Ephydroidea</taxon>
        <taxon>Drosophilidae</taxon>
        <taxon>Scaptodrosophila</taxon>
    </lineage>
</organism>
<keyword evidence="1" id="KW-0732">Signal</keyword>
<gene>
    <name evidence="3" type="primary">LOC115634109</name>
</gene>
<sequence length="136" mass="14270">MKWLETIVGILLLGWLPAHVLAECCHSTTLVFTKTSSEDSCKSLGGHMPWSGSTSVGETLSKQMGNIINNACEAKVCGNGQPVVGTYCGYGSCNAFGCNCDFGCIAGDAAANFKSILGEKVEKVRPKTIFNNIASG</sequence>
<evidence type="ECO:0000256" key="1">
    <source>
        <dbReference type="SAM" id="SignalP"/>
    </source>
</evidence>
<reference evidence="3" key="1">
    <citation type="submission" date="2025-08" db="UniProtKB">
        <authorList>
            <consortium name="RefSeq"/>
        </authorList>
    </citation>
    <scope>IDENTIFICATION</scope>
    <source>
        <strain evidence="3">11010-0011.00</strain>
        <tissue evidence="3">Whole body</tissue>
    </source>
</reference>
<dbReference type="Gene3D" id="3.30.70.2800">
    <property type="match status" value="1"/>
</dbReference>
<name>A0A6J2UJ47_DROLE</name>
<feature type="chain" id="PRO_5026984982" evidence="1">
    <location>
        <begin position="23"/>
        <end position="136"/>
    </location>
</feature>
<dbReference type="OrthoDB" id="3737830at2759"/>
<keyword evidence="2" id="KW-1185">Reference proteome</keyword>
<evidence type="ECO:0000313" key="3">
    <source>
        <dbReference type="RefSeq" id="XP_030387528.1"/>
    </source>
</evidence>
<protein>
    <submittedName>
        <fullName evidence="3">Protein Diedel-like</fullName>
    </submittedName>
</protein>
<dbReference type="Pfam" id="PF13164">
    <property type="entry name" value="Diedel"/>
    <property type="match status" value="1"/>
</dbReference>